<keyword evidence="1" id="KW-0472">Membrane</keyword>
<evidence type="ECO:0008006" key="4">
    <source>
        <dbReference type="Google" id="ProtNLM"/>
    </source>
</evidence>
<protein>
    <recommendedName>
        <fullName evidence="4">50S ribosomal protein L35</fullName>
    </recommendedName>
</protein>
<accession>A0ABS8YWA2</accession>
<feature type="transmembrane region" description="Helical" evidence="1">
    <location>
        <begin position="35"/>
        <end position="51"/>
    </location>
</feature>
<name>A0ABS8YWA2_9RHOB</name>
<keyword evidence="1" id="KW-0812">Transmembrane</keyword>
<dbReference type="EMBL" id="JAJUOS010000005">
    <property type="protein sequence ID" value="MCE5973570.1"/>
    <property type="molecule type" value="Genomic_DNA"/>
</dbReference>
<evidence type="ECO:0000313" key="3">
    <source>
        <dbReference type="Proteomes" id="UP001521181"/>
    </source>
</evidence>
<dbReference type="Proteomes" id="UP001521181">
    <property type="component" value="Unassembled WGS sequence"/>
</dbReference>
<comment type="caution">
    <text evidence="2">The sequence shown here is derived from an EMBL/GenBank/DDBJ whole genome shotgun (WGS) entry which is preliminary data.</text>
</comment>
<keyword evidence="1" id="KW-1133">Transmembrane helix</keyword>
<sequence length="75" mass="7694">MIDMDTLLALGVVIFLLSIPSGVSAFANSRPPHAAILAVVVGGGLLIYAAMMKPGGYTMGEVPDVVLSVIGRILL</sequence>
<reference evidence="2 3" key="1">
    <citation type="submission" date="2021-12" db="EMBL/GenBank/DDBJ databases">
        <title>Sinirhodobacter sp. WL0062 is a bacterium isolated from seawater.</title>
        <authorList>
            <person name="Wang L."/>
            <person name="He W."/>
            <person name="Zhang D.-F."/>
        </authorList>
    </citation>
    <scope>NUCLEOTIDE SEQUENCE [LARGE SCALE GENOMIC DNA]</scope>
    <source>
        <strain evidence="2 3">WL0062</strain>
    </source>
</reference>
<proteinExistence type="predicted"/>
<gene>
    <name evidence="2" type="ORF">LZA78_08775</name>
</gene>
<organism evidence="2 3">
    <name type="scientific">Rhodobacter flavimaris</name>
    <dbReference type="NCBI Taxonomy" id="2907145"/>
    <lineage>
        <taxon>Bacteria</taxon>
        <taxon>Pseudomonadati</taxon>
        <taxon>Pseudomonadota</taxon>
        <taxon>Alphaproteobacteria</taxon>
        <taxon>Rhodobacterales</taxon>
        <taxon>Rhodobacter group</taxon>
        <taxon>Rhodobacter</taxon>
    </lineage>
</organism>
<evidence type="ECO:0000313" key="2">
    <source>
        <dbReference type="EMBL" id="MCE5973570.1"/>
    </source>
</evidence>
<keyword evidence="3" id="KW-1185">Reference proteome</keyword>
<dbReference type="RefSeq" id="WP_233676552.1">
    <property type="nucleotide sequence ID" value="NZ_JAJUOS010000005.1"/>
</dbReference>
<evidence type="ECO:0000256" key="1">
    <source>
        <dbReference type="SAM" id="Phobius"/>
    </source>
</evidence>